<dbReference type="GO" id="GO:0047499">
    <property type="term" value="F:calcium-independent phospholipase A2 activity"/>
    <property type="evidence" value="ECO:0007669"/>
    <property type="project" value="TreeGrafter"/>
</dbReference>
<dbReference type="InterPro" id="IPR012337">
    <property type="entry name" value="RNaseH-like_sf"/>
</dbReference>
<dbReference type="InterPro" id="IPR016035">
    <property type="entry name" value="Acyl_Trfase/lysoPLipase"/>
</dbReference>
<dbReference type="PROSITE" id="PS51635">
    <property type="entry name" value="PNPLA"/>
    <property type="match status" value="1"/>
</dbReference>
<proteinExistence type="predicted"/>
<evidence type="ECO:0000259" key="5">
    <source>
        <dbReference type="PROSITE" id="PS51635"/>
    </source>
</evidence>
<reference evidence="6" key="2">
    <citation type="submission" date="2021-10" db="EMBL/GenBank/DDBJ databases">
        <title>Phylogenomics reveals ancestral predisposition of the termite-cultivated fungus Termitomyces towards a domesticated lifestyle.</title>
        <authorList>
            <person name="Auxier B."/>
            <person name="Grum-Grzhimaylo A."/>
            <person name="Cardenas M.E."/>
            <person name="Lodge J.D."/>
            <person name="Laessoe T."/>
            <person name="Pedersen O."/>
            <person name="Smith M.E."/>
            <person name="Kuyper T.W."/>
            <person name="Franco-Molano E.A."/>
            <person name="Baroni T.J."/>
            <person name="Aanen D.K."/>
        </authorList>
    </citation>
    <scope>NUCLEOTIDE SEQUENCE</scope>
    <source>
        <strain evidence="6">D49</strain>
    </source>
</reference>
<comment type="caution">
    <text evidence="6">The sequence shown here is derived from an EMBL/GenBank/DDBJ whole genome shotgun (WGS) entry which is preliminary data.</text>
</comment>
<dbReference type="InterPro" id="IPR002641">
    <property type="entry name" value="PNPLA_dom"/>
</dbReference>
<dbReference type="Gene3D" id="3.40.50.300">
    <property type="entry name" value="P-loop containing nucleotide triphosphate hydrolases"/>
    <property type="match status" value="1"/>
</dbReference>
<keyword evidence="1" id="KW-0378">Hydrolase</keyword>
<dbReference type="PANTHER" id="PTHR24185:SF1">
    <property type="entry name" value="CALCIUM-INDEPENDENT PHOSPHOLIPASE A2-GAMMA"/>
    <property type="match status" value="1"/>
</dbReference>
<dbReference type="GO" id="GO:0046983">
    <property type="term" value="F:protein dimerization activity"/>
    <property type="evidence" value="ECO:0007669"/>
    <property type="project" value="InterPro"/>
</dbReference>
<dbReference type="EMBL" id="JABCKI010000597">
    <property type="protein sequence ID" value="KAG5649995.1"/>
    <property type="molecule type" value="Genomic_DNA"/>
</dbReference>
<gene>
    <name evidence="6" type="ORF">H0H81_001130</name>
</gene>
<dbReference type="Pfam" id="PF01734">
    <property type="entry name" value="Patatin"/>
    <property type="match status" value="1"/>
</dbReference>
<dbReference type="GO" id="GO:0046486">
    <property type="term" value="P:glycerolipid metabolic process"/>
    <property type="evidence" value="ECO:0007669"/>
    <property type="project" value="UniProtKB-ARBA"/>
</dbReference>
<accession>A0A9P7KIQ8</accession>
<protein>
    <recommendedName>
        <fullName evidence="5">PNPLA domain-containing protein</fullName>
    </recommendedName>
</protein>
<evidence type="ECO:0000313" key="7">
    <source>
        <dbReference type="Proteomes" id="UP000717328"/>
    </source>
</evidence>
<dbReference type="InterPro" id="IPR027417">
    <property type="entry name" value="P-loop_NTPase"/>
</dbReference>
<keyword evidence="3" id="KW-0443">Lipid metabolism</keyword>
<feature type="domain" description="PNPLA" evidence="5">
    <location>
        <begin position="10"/>
        <end position="196"/>
    </location>
</feature>
<dbReference type="Gene3D" id="3.40.1090.10">
    <property type="entry name" value="Cytosolic phospholipase A2 catalytic domain"/>
    <property type="match status" value="1"/>
</dbReference>
<evidence type="ECO:0000313" key="6">
    <source>
        <dbReference type="EMBL" id="KAG5649995.1"/>
    </source>
</evidence>
<evidence type="ECO:0000256" key="3">
    <source>
        <dbReference type="ARBA" id="ARBA00023098"/>
    </source>
</evidence>
<organism evidence="6 7">
    <name type="scientific">Sphagnurus paluster</name>
    <dbReference type="NCBI Taxonomy" id="117069"/>
    <lineage>
        <taxon>Eukaryota</taxon>
        <taxon>Fungi</taxon>
        <taxon>Dikarya</taxon>
        <taxon>Basidiomycota</taxon>
        <taxon>Agaricomycotina</taxon>
        <taxon>Agaricomycetes</taxon>
        <taxon>Agaricomycetidae</taxon>
        <taxon>Agaricales</taxon>
        <taxon>Tricholomatineae</taxon>
        <taxon>Lyophyllaceae</taxon>
        <taxon>Sphagnurus</taxon>
    </lineage>
</organism>
<dbReference type="Pfam" id="PF05699">
    <property type="entry name" value="Dimer_Tnp_hAT"/>
    <property type="match status" value="1"/>
</dbReference>
<dbReference type="AlphaFoldDB" id="A0A9P7KIQ8"/>
<dbReference type="SUPFAM" id="SSF52151">
    <property type="entry name" value="FabD/lysophospholipase-like"/>
    <property type="match status" value="1"/>
</dbReference>
<dbReference type="PANTHER" id="PTHR24185">
    <property type="entry name" value="CALCIUM-INDEPENDENT PHOSPHOLIPASE A2-GAMMA"/>
    <property type="match status" value="1"/>
</dbReference>
<dbReference type="GO" id="GO:0016042">
    <property type="term" value="P:lipid catabolic process"/>
    <property type="evidence" value="ECO:0007669"/>
    <property type="project" value="UniProtKB-KW"/>
</dbReference>
<dbReference type="InterPro" id="IPR008906">
    <property type="entry name" value="HATC_C_dom"/>
</dbReference>
<name>A0A9P7KIQ8_9AGAR</name>
<sequence>MADNSGVFGLSQLEEIMNGIKSSATLPSVPRPCDYFDLIGGVGTGGIIALMLGRLQMPVEQAIKEYIGLSQRVFSQNKIGRTNHMFMFDASLLEDAIKDIIMSAGLPPDMLMCEADGPRCYTFVRAISGLDMSTSRLLRSYNVEQNVGFNCTVVEASRATTAAPEFFEPLYMSDSGLPEKLLGISLAWNDPVELVLKESEKVFGLSQEVVCVVSLGAGHSGAVQSGFYGLWKPDSSATLLQRIFSGFGSTAQRMQEQFRCVDQVYFRLGVEQSHQKTSVLDWQKLPEIKTHTLQYLSSSNSRKMLDTVATVLLNCPKSVSLANLKAAGQFDFHNIPTPTSVFTGQEDILASLEQCFIPTQDLSRQKRAVLYGLSGAGKTQIALKFLHDFGSRFSDIYWIDCSTWDGITFAAKANFKKEADDLSSQKKEWIMIFDNADDLKLNLEEFFPKCAHGNILITSQSSHCKIYAPTTSFKIDEMKPEDAVQMLLKTIGISEGDYELALDLVKDSDHQGYSVPSGIGQGLREYELSNDEWDLAAQLCNALKVFKDATLFFSREGTPNLATVIPAMDHIDEVLATNALDNAKFSRPLQAALAMGKNTLNRYYSKTDDSDIYRVVMSTLFYHLLLAHILTKTIQSSTHATNSATFKELSGRMSGSTTPRKSFAESLTTVIKVDSGLRSLRLQPQPHVMSTSGNRFDNLPSMLGPCQGDTRDELDRYLSTEPVYVADALAWWIERRDDYPCLSRMAIDFLTIPGTLLVL</sequence>
<evidence type="ECO:0000256" key="2">
    <source>
        <dbReference type="ARBA" id="ARBA00022963"/>
    </source>
</evidence>
<evidence type="ECO:0000256" key="4">
    <source>
        <dbReference type="PROSITE-ProRule" id="PRU01161"/>
    </source>
</evidence>
<dbReference type="Proteomes" id="UP000717328">
    <property type="component" value="Unassembled WGS sequence"/>
</dbReference>
<reference evidence="6" key="1">
    <citation type="submission" date="2021-02" db="EMBL/GenBank/DDBJ databases">
        <authorList>
            <person name="Nieuwenhuis M."/>
            <person name="Van De Peppel L.J.J."/>
        </authorList>
    </citation>
    <scope>NUCLEOTIDE SEQUENCE</scope>
    <source>
        <strain evidence="6">D49</strain>
    </source>
</reference>
<dbReference type="OrthoDB" id="674604at2759"/>
<keyword evidence="2" id="KW-0442">Lipid degradation</keyword>
<dbReference type="SUPFAM" id="SSF53098">
    <property type="entry name" value="Ribonuclease H-like"/>
    <property type="match status" value="1"/>
</dbReference>
<dbReference type="SUPFAM" id="SSF52540">
    <property type="entry name" value="P-loop containing nucleoside triphosphate hydrolases"/>
    <property type="match status" value="1"/>
</dbReference>
<keyword evidence="7" id="KW-1185">Reference proteome</keyword>
<dbReference type="GO" id="GO:0019369">
    <property type="term" value="P:arachidonate metabolic process"/>
    <property type="evidence" value="ECO:0007669"/>
    <property type="project" value="TreeGrafter"/>
</dbReference>
<evidence type="ECO:0000256" key="1">
    <source>
        <dbReference type="ARBA" id="ARBA00022801"/>
    </source>
</evidence>
<comment type="caution">
    <text evidence="4">Lacks conserved residue(s) required for the propagation of feature annotation.</text>
</comment>
<dbReference type="GO" id="GO:0016020">
    <property type="term" value="C:membrane"/>
    <property type="evidence" value="ECO:0007669"/>
    <property type="project" value="TreeGrafter"/>
</dbReference>